<reference evidence="5 6" key="1">
    <citation type="journal article" date="2020" name="Nat. Food">
        <title>A phased Vanilla planifolia genome enables genetic improvement of flavour and production.</title>
        <authorList>
            <person name="Hasing T."/>
            <person name="Tang H."/>
            <person name="Brym M."/>
            <person name="Khazi F."/>
            <person name="Huang T."/>
            <person name="Chambers A.H."/>
        </authorList>
    </citation>
    <scope>NUCLEOTIDE SEQUENCE [LARGE SCALE GENOMIC DNA]</scope>
    <source>
        <tissue evidence="5">Leaf</tissue>
    </source>
</reference>
<name>A0A835QUF8_VANPL</name>
<dbReference type="SMART" id="SM00645">
    <property type="entry name" value="Pept_C1"/>
    <property type="match status" value="1"/>
</dbReference>
<evidence type="ECO:0000256" key="2">
    <source>
        <dbReference type="ARBA" id="ARBA00023157"/>
    </source>
</evidence>
<dbReference type="Pfam" id="PF08246">
    <property type="entry name" value="Inhibitor_I29"/>
    <property type="match status" value="1"/>
</dbReference>
<dbReference type="InterPro" id="IPR038765">
    <property type="entry name" value="Papain-like_cys_pep_sf"/>
</dbReference>
<dbReference type="CDD" id="cd02248">
    <property type="entry name" value="Peptidase_C1A"/>
    <property type="match status" value="1"/>
</dbReference>
<dbReference type="OrthoDB" id="2018517at2759"/>
<dbReference type="GO" id="GO:0006508">
    <property type="term" value="P:proteolysis"/>
    <property type="evidence" value="ECO:0007669"/>
    <property type="project" value="InterPro"/>
</dbReference>
<dbReference type="EMBL" id="JADCNL010000006">
    <property type="protein sequence ID" value="KAG0476339.1"/>
    <property type="molecule type" value="Genomic_DNA"/>
</dbReference>
<evidence type="ECO:0000313" key="5">
    <source>
        <dbReference type="EMBL" id="KAG0476339.1"/>
    </source>
</evidence>
<dbReference type="InterPro" id="IPR039417">
    <property type="entry name" value="Peptidase_C1A_papain-like"/>
</dbReference>
<dbReference type="Gene3D" id="3.90.70.10">
    <property type="entry name" value="Cysteine proteinases"/>
    <property type="match status" value="1"/>
</dbReference>
<feature type="domain" description="Peptidase C1A papain C-terminal" evidence="3">
    <location>
        <begin position="97"/>
        <end position="233"/>
    </location>
</feature>
<dbReference type="InterPro" id="IPR013128">
    <property type="entry name" value="Peptidase_C1A"/>
</dbReference>
<proteinExistence type="inferred from homology"/>
<protein>
    <submittedName>
        <fullName evidence="5">Uncharacterized protein</fullName>
    </submittedName>
</protein>
<dbReference type="InterPro" id="IPR000169">
    <property type="entry name" value="Pept_cys_AS"/>
</dbReference>
<dbReference type="Proteomes" id="UP000636800">
    <property type="component" value="Chromosome 6"/>
</dbReference>
<sequence length="233" mass="26176">MTKNLYERWRSHHTVWRDLDENQKRFNVFKDNARYIHEFYECKDVPYKLRLNKFADMTNQNSAPATTATAIATTAPIRGTRPQRSLLRYQSVNLNILSSSVDLEVEGVVIAVKDQGPYGSCWAFSTMEIVEDINQIKTNNLVYLSEQQLVDCDKEYHNGYNGGLMNDAFQFIKSNGGITSNENHIKGVPTCLLQGDEQLVVIDGHGNVPVKNEDALLKAVANISVSFAIEASG</sequence>
<dbReference type="InterPro" id="IPR000668">
    <property type="entry name" value="Peptidase_C1A_C"/>
</dbReference>
<dbReference type="AlphaFoldDB" id="A0A835QUF8"/>
<gene>
    <name evidence="5" type="ORF">HPP92_013180</name>
</gene>
<dbReference type="GO" id="GO:0008234">
    <property type="term" value="F:cysteine-type peptidase activity"/>
    <property type="evidence" value="ECO:0007669"/>
    <property type="project" value="InterPro"/>
</dbReference>
<feature type="domain" description="Cathepsin propeptide inhibitor" evidence="4">
    <location>
        <begin position="6"/>
        <end position="62"/>
    </location>
</feature>
<keyword evidence="2" id="KW-1015">Disulfide bond</keyword>
<dbReference type="InterPro" id="IPR013201">
    <property type="entry name" value="Prot_inhib_I29"/>
</dbReference>
<evidence type="ECO:0000256" key="1">
    <source>
        <dbReference type="ARBA" id="ARBA00008455"/>
    </source>
</evidence>
<accession>A0A835QUF8</accession>
<dbReference type="PANTHER" id="PTHR12411">
    <property type="entry name" value="CYSTEINE PROTEASE FAMILY C1-RELATED"/>
    <property type="match status" value="1"/>
</dbReference>
<comment type="caution">
    <text evidence="5">The sequence shown here is derived from an EMBL/GenBank/DDBJ whole genome shotgun (WGS) entry which is preliminary data.</text>
</comment>
<dbReference type="SUPFAM" id="SSF54001">
    <property type="entry name" value="Cysteine proteinases"/>
    <property type="match status" value="1"/>
</dbReference>
<evidence type="ECO:0000259" key="3">
    <source>
        <dbReference type="SMART" id="SM00645"/>
    </source>
</evidence>
<evidence type="ECO:0000313" key="6">
    <source>
        <dbReference type="Proteomes" id="UP000636800"/>
    </source>
</evidence>
<dbReference type="SMART" id="SM00848">
    <property type="entry name" value="Inhibitor_I29"/>
    <property type="match status" value="1"/>
</dbReference>
<organism evidence="5 6">
    <name type="scientific">Vanilla planifolia</name>
    <name type="common">Vanilla</name>
    <dbReference type="NCBI Taxonomy" id="51239"/>
    <lineage>
        <taxon>Eukaryota</taxon>
        <taxon>Viridiplantae</taxon>
        <taxon>Streptophyta</taxon>
        <taxon>Embryophyta</taxon>
        <taxon>Tracheophyta</taxon>
        <taxon>Spermatophyta</taxon>
        <taxon>Magnoliopsida</taxon>
        <taxon>Liliopsida</taxon>
        <taxon>Asparagales</taxon>
        <taxon>Orchidaceae</taxon>
        <taxon>Vanilloideae</taxon>
        <taxon>Vanilleae</taxon>
        <taxon>Vanilla</taxon>
    </lineage>
</organism>
<dbReference type="Pfam" id="PF00112">
    <property type="entry name" value="Peptidase_C1"/>
    <property type="match status" value="1"/>
</dbReference>
<comment type="similarity">
    <text evidence="1">Belongs to the peptidase C1 family.</text>
</comment>
<dbReference type="PROSITE" id="PS00139">
    <property type="entry name" value="THIOL_PROTEASE_CYS"/>
    <property type="match status" value="1"/>
</dbReference>
<evidence type="ECO:0000259" key="4">
    <source>
        <dbReference type="SMART" id="SM00848"/>
    </source>
</evidence>
<keyword evidence="6" id="KW-1185">Reference proteome</keyword>